<dbReference type="GeneID" id="92009061"/>
<dbReference type="InterPro" id="IPR036259">
    <property type="entry name" value="MFS_trans_sf"/>
</dbReference>
<evidence type="ECO:0000313" key="9">
    <source>
        <dbReference type="Proteomes" id="UP001430584"/>
    </source>
</evidence>
<feature type="transmembrane region" description="Helical" evidence="6">
    <location>
        <begin position="406"/>
        <end position="434"/>
    </location>
</feature>
<dbReference type="InterPro" id="IPR020846">
    <property type="entry name" value="MFS_dom"/>
</dbReference>
<evidence type="ECO:0000313" key="8">
    <source>
        <dbReference type="EMBL" id="KAL0261279.1"/>
    </source>
</evidence>
<reference evidence="8 9" key="1">
    <citation type="submission" date="2024-02" db="EMBL/GenBank/DDBJ databases">
        <title>De novo assembly and annotation of 12 fungi associated with fruit tree decline syndrome in Ontario, Canada.</title>
        <authorList>
            <person name="Sulman M."/>
            <person name="Ellouze W."/>
            <person name="Ilyukhin E."/>
        </authorList>
    </citation>
    <scope>NUCLEOTIDE SEQUENCE [LARGE SCALE GENOMIC DNA]</scope>
    <source>
        <strain evidence="8 9">FDS-637</strain>
    </source>
</reference>
<evidence type="ECO:0000256" key="3">
    <source>
        <dbReference type="ARBA" id="ARBA00022989"/>
    </source>
</evidence>
<dbReference type="Gene3D" id="1.20.1250.20">
    <property type="entry name" value="MFS general substrate transporter like domains"/>
    <property type="match status" value="1"/>
</dbReference>
<keyword evidence="9" id="KW-1185">Reference proteome</keyword>
<feature type="transmembrane region" description="Helical" evidence="6">
    <location>
        <begin position="145"/>
        <end position="164"/>
    </location>
</feature>
<keyword evidence="3 6" id="KW-1133">Transmembrane helix</keyword>
<feature type="transmembrane region" description="Helical" evidence="6">
    <location>
        <begin position="322"/>
        <end position="339"/>
    </location>
</feature>
<feature type="transmembrane region" description="Helical" evidence="6">
    <location>
        <begin position="375"/>
        <end position="394"/>
    </location>
</feature>
<evidence type="ECO:0000256" key="6">
    <source>
        <dbReference type="SAM" id="Phobius"/>
    </source>
</evidence>
<sequence>MASTRDTATGVRLGKRFRFFMAFSALAVVAFASAFDATILGNALPIIAEDVGATSLESFWMTISFMLAAVAFQPMHTALSDIFGRKPILYLCCLLFTVGLIIFGLARTPTIIIVGRTIQGIGGGGLEALSEVVLTDLTTLKERPLYLGILSFFWATAGVVGPPIGGALAQYVSWRWLAWINLPLMGIAMALIPPFLTLHQDRSSIRSKLRRVDWPGIALFLSSATLILIPLTSGGQTRPWSSPSTIAPLALGSLCLAAFVLAERRAREPMLPARVLATPLLAATMLSSFLHGFAMWTVLYYAPLFFEAVYLHTPLTAAIDGFSFAFTATPAAIATAFAIEATRRYRWSIAVGWSLATAGAALMATLLGVETHVAAGRALLAPAGLGLGMLYPALAMPVQPAVGVELAGVAAGTLVFFRSLGMAVGLAGGGAVFANTFGVLLKGSGLDVAGLGLPRAREAVGYIPRMREGGGGLTEGEMVALRGVYAGAFRSVCVVLAAVAGVGLLCTLAIKDLSIESEDEGRQAFQRDAGAGTDGSEVSEGSC</sequence>
<accession>A0ABR3CP98</accession>
<dbReference type="Pfam" id="PF07690">
    <property type="entry name" value="MFS_1"/>
    <property type="match status" value="1"/>
</dbReference>
<evidence type="ECO:0000256" key="5">
    <source>
        <dbReference type="SAM" id="MobiDB-lite"/>
    </source>
</evidence>
<feature type="transmembrane region" description="Helical" evidence="6">
    <location>
        <begin position="275"/>
        <end position="302"/>
    </location>
</feature>
<dbReference type="SUPFAM" id="SSF103473">
    <property type="entry name" value="MFS general substrate transporter"/>
    <property type="match status" value="1"/>
</dbReference>
<feature type="transmembrane region" description="Helical" evidence="6">
    <location>
        <begin position="245"/>
        <end position="263"/>
    </location>
</feature>
<dbReference type="PANTHER" id="PTHR23501:SF59">
    <property type="entry name" value="MAJOR FACILITATOR SUPERFAMILY (MFS) PROFILE DOMAIN-CONTAINING PROTEIN-RELATED"/>
    <property type="match status" value="1"/>
</dbReference>
<proteinExistence type="predicted"/>
<feature type="transmembrane region" description="Helical" evidence="6">
    <location>
        <begin position="176"/>
        <end position="196"/>
    </location>
</feature>
<feature type="domain" description="Major facilitator superfamily (MFS) profile" evidence="7">
    <location>
        <begin position="22"/>
        <end position="467"/>
    </location>
</feature>
<evidence type="ECO:0000256" key="2">
    <source>
        <dbReference type="ARBA" id="ARBA00022692"/>
    </source>
</evidence>
<evidence type="ECO:0000256" key="4">
    <source>
        <dbReference type="ARBA" id="ARBA00023136"/>
    </source>
</evidence>
<protein>
    <recommendedName>
        <fullName evidence="7">Major facilitator superfamily (MFS) profile domain-containing protein</fullName>
    </recommendedName>
</protein>
<comment type="caution">
    <text evidence="8">The sequence shown here is derived from an EMBL/GenBank/DDBJ whole genome shotgun (WGS) entry which is preliminary data.</text>
</comment>
<gene>
    <name evidence="8" type="ORF">SLS55_004976</name>
</gene>
<dbReference type="PRINTS" id="PR01036">
    <property type="entry name" value="TCRTETB"/>
</dbReference>
<name>A0ABR3CP98_9PEZI</name>
<dbReference type="RefSeq" id="XP_066634308.1">
    <property type="nucleotide sequence ID" value="XM_066776427.1"/>
</dbReference>
<dbReference type="PANTHER" id="PTHR23501">
    <property type="entry name" value="MAJOR FACILITATOR SUPERFAMILY"/>
    <property type="match status" value="1"/>
</dbReference>
<feature type="transmembrane region" description="Helical" evidence="6">
    <location>
        <begin position="59"/>
        <end position="76"/>
    </location>
</feature>
<feature type="transmembrane region" description="Helical" evidence="6">
    <location>
        <begin position="20"/>
        <end position="47"/>
    </location>
</feature>
<feature type="transmembrane region" description="Helical" evidence="6">
    <location>
        <begin position="488"/>
        <end position="510"/>
    </location>
</feature>
<dbReference type="InterPro" id="IPR011701">
    <property type="entry name" value="MFS"/>
</dbReference>
<dbReference type="EMBL" id="JAJVCZ030000004">
    <property type="protein sequence ID" value="KAL0261279.1"/>
    <property type="molecule type" value="Genomic_DNA"/>
</dbReference>
<dbReference type="Proteomes" id="UP001430584">
    <property type="component" value="Unassembled WGS sequence"/>
</dbReference>
<feature type="transmembrane region" description="Helical" evidence="6">
    <location>
        <begin position="351"/>
        <end position="369"/>
    </location>
</feature>
<feature type="transmembrane region" description="Helical" evidence="6">
    <location>
        <begin position="88"/>
        <end position="106"/>
    </location>
</feature>
<organism evidence="8 9">
    <name type="scientific">Diplodia seriata</name>
    <dbReference type="NCBI Taxonomy" id="420778"/>
    <lineage>
        <taxon>Eukaryota</taxon>
        <taxon>Fungi</taxon>
        <taxon>Dikarya</taxon>
        <taxon>Ascomycota</taxon>
        <taxon>Pezizomycotina</taxon>
        <taxon>Dothideomycetes</taxon>
        <taxon>Dothideomycetes incertae sedis</taxon>
        <taxon>Botryosphaeriales</taxon>
        <taxon>Botryosphaeriaceae</taxon>
        <taxon>Diplodia</taxon>
    </lineage>
</organism>
<evidence type="ECO:0000259" key="7">
    <source>
        <dbReference type="PROSITE" id="PS50850"/>
    </source>
</evidence>
<keyword evidence="4 6" id="KW-0472">Membrane</keyword>
<keyword evidence="2 6" id="KW-0812">Transmembrane</keyword>
<evidence type="ECO:0000256" key="1">
    <source>
        <dbReference type="ARBA" id="ARBA00004141"/>
    </source>
</evidence>
<comment type="subcellular location">
    <subcellularLocation>
        <location evidence="1">Membrane</location>
        <topology evidence="1">Multi-pass membrane protein</topology>
    </subcellularLocation>
</comment>
<dbReference type="PROSITE" id="PS50850">
    <property type="entry name" value="MFS"/>
    <property type="match status" value="1"/>
</dbReference>
<feature type="region of interest" description="Disordered" evidence="5">
    <location>
        <begin position="524"/>
        <end position="543"/>
    </location>
</feature>
<feature type="transmembrane region" description="Helical" evidence="6">
    <location>
        <begin position="216"/>
        <end position="233"/>
    </location>
</feature>